<gene>
    <name evidence="2" type="ordered locus">SCATT_22040</name>
</gene>
<evidence type="ECO:0000256" key="1">
    <source>
        <dbReference type="SAM" id="MobiDB-lite"/>
    </source>
</evidence>
<reference evidence="3" key="1">
    <citation type="submission" date="2011-12" db="EMBL/GenBank/DDBJ databases">
        <title>Complete genome sequence of Streptomyces cattleya strain DSM 46488.</title>
        <authorList>
            <person name="Ou H.-Y."/>
            <person name="Li P."/>
            <person name="Zhao C."/>
            <person name="O'Hagan D."/>
            <person name="Deng Z."/>
        </authorList>
    </citation>
    <scope>NUCLEOTIDE SEQUENCE [LARGE SCALE GENOMIC DNA]</scope>
    <source>
        <strain evidence="3">ATCC 35852 / DSM 46488 / JCM 4925 / NBRC 14057 / NRRL 8057</strain>
    </source>
</reference>
<protein>
    <submittedName>
        <fullName evidence="2">Uncharacterized protein</fullName>
    </submittedName>
</protein>
<feature type="region of interest" description="Disordered" evidence="1">
    <location>
        <begin position="177"/>
        <end position="215"/>
    </location>
</feature>
<feature type="compositionally biased region" description="Basic residues" evidence="1">
    <location>
        <begin position="193"/>
        <end position="202"/>
    </location>
</feature>
<organism evidence="2 3">
    <name type="scientific">Streptantibioticus cattleyicolor (strain ATCC 35852 / DSM 46488 / JCM 4925 / NBRC 14057 / NRRL 8057)</name>
    <name type="common">Streptomyces cattleya</name>
    <dbReference type="NCBI Taxonomy" id="1003195"/>
    <lineage>
        <taxon>Bacteria</taxon>
        <taxon>Bacillati</taxon>
        <taxon>Actinomycetota</taxon>
        <taxon>Actinomycetes</taxon>
        <taxon>Kitasatosporales</taxon>
        <taxon>Streptomycetaceae</taxon>
        <taxon>Streptantibioticus</taxon>
    </lineage>
</organism>
<sequence>MMDSQNEIVFASFNFEQNGFGDRKRRERAYELINEIKPDVLFRQEMNGAGANGRAMLNEAAEALQMDAFLGERSCTGLFVRGGVFTTVEQWPTPHPLMTMPPTAVTAQLRAAGPESMPLILVAGHLSYCSPELRLIEAGLVTTFNDKKRITMPDGSVRRGLMVLGVDANSYPSGSALATGDLPLPPMDEVRDRPHRAHRSRRSALGGLRPDQEPHDRLVTAGLDDVARLCAARSGRRVGATMNASSSHGPKTRVDWIMASSPLRSVWTRCDVVDASEVSDHHIVVARARLSELIAVLAGPVLDVG</sequence>
<name>G8WP73_STREN</name>
<keyword evidence="3" id="KW-1185">Reference proteome</keyword>
<proteinExistence type="predicted"/>
<evidence type="ECO:0000313" key="3">
    <source>
        <dbReference type="Proteomes" id="UP000007842"/>
    </source>
</evidence>
<dbReference type="HOGENOM" id="CLU_062441_0_0_11"/>
<dbReference type="Proteomes" id="UP000007842">
    <property type="component" value="Chromosome"/>
</dbReference>
<evidence type="ECO:0000313" key="2">
    <source>
        <dbReference type="EMBL" id="AEW94575.1"/>
    </source>
</evidence>
<dbReference type="EMBL" id="CP003219">
    <property type="protein sequence ID" value="AEW94575.1"/>
    <property type="molecule type" value="Genomic_DNA"/>
</dbReference>
<dbReference type="STRING" id="1003195.SCATT_22040"/>
<dbReference type="InterPro" id="IPR036691">
    <property type="entry name" value="Endo/exonu/phosph_ase_sf"/>
</dbReference>
<dbReference type="KEGG" id="scy:SCATT_22040"/>
<dbReference type="Gene3D" id="3.60.10.10">
    <property type="entry name" value="Endonuclease/exonuclease/phosphatase"/>
    <property type="match status" value="1"/>
</dbReference>
<accession>G8WP73</accession>
<dbReference type="eggNOG" id="ENOG502ZXPU">
    <property type="taxonomic scope" value="Bacteria"/>
</dbReference>
<dbReference type="AlphaFoldDB" id="G8WP73"/>
<dbReference type="SUPFAM" id="SSF56219">
    <property type="entry name" value="DNase I-like"/>
    <property type="match status" value="1"/>
</dbReference>
<dbReference type="PATRIC" id="fig|1003195.29.peg.2213"/>